<dbReference type="EMBL" id="CAJZAH010000004">
    <property type="protein sequence ID" value="CAG9179384.1"/>
    <property type="molecule type" value="Genomic_DNA"/>
</dbReference>
<name>A0ABM8XHB5_9BURK</name>
<evidence type="ECO:0000313" key="2">
    <source>
        <dbReference type="Proteomes" id="UP000721236"/>
    </source>
</evidence>
<dbReference type="Proteomes" id="UP000721236">
    <property type="component" value="Unassembled WGS sequence"/>
</dbReference>
<proteinExistence type="predicted"/>
<protein>
    <submittedName>
        <fullName evidence="1">Uncharacterized protein</fullName>
    </submittedName>
</protein>
<evidence type="ECO:0000313" key="1">
    <source>
        <dbReference type="EMBL" id="CAG9179384.1"/>
    </source>
</evidence>
<dbReference type="RefSeq" id="WP_222207313.1">
    <property type="nucleotide sequence ID" value="NZ_CAJZAH010000004.1"/>
</dbReference>
<comment type="caution">
    <text evidence="1">The sequence shown here is derived from an EMBL/GenBank/DDBJ whole genome shotgun (WGS) entry which is preliminary data.</text>
</comment>
<sequence length="89" mass="9508">MKELRYRDYVIAAHAVSVGASTGVRYAYQGEIYPAVDGMPGRDIPGRFESDVEGGYINAASAVEACLEQGQRLIDARLGAGTAASLQRE</sequence>
<keyword evidence="2" id="KW-1185">Reference proteome</keyword>
<reference evidence="1 2" key="1">
    <citation type="submission" date="2021-08" db="EMBL/GenBank/DDBJ databases">
        <authorList>
            <person name="Peeters C."/>
        </authorList>
    </citation>
    <scope>NUCLEOTIDE SEQUENCE [LARGE SCALE GENOMIC DNA]</scope>
    <source>
        <strain evidence="1 2">LMG 21510</strain>
    </source>
</reference>
<organism evidence="1 2">
    <name type="scientific">Cupriavidus respiraculi</name>
    <dbReference type="NCBI Taxonomy" id="195930"/>
    <lineage>
        <taxon>Bacteria</taxon>
        <taxon>Pseudomonadati</taxon>
        <taxon>Pseudomonadota</taxon>
        <taxon>Betaproteobacteria</taxon>
        <taxon>Burkholderiales</taxon>
        <taxon>Burkholderiaceae</taxon>
        <taxon>Cupriavidus</taxon>
    </lineage>
</organism>
<gene>
    <name evidence="1" type="ORF">LMG21510_03762</name>
</gene>
<accession>A0ABM8XHB5</accession>